<keyword evidence="1" id="KW-0106">Calcium</keyword>
<dbReference type="Gene3D" id="1.10.238.10">
    <property type="entry name" value="EF-hand"/>
    <property type="match status" value="1"/>
</dbReference>
<dbReference type="PROSITE" id="PS50222">
    <property type="entry name" value="EF_HAND_2"/>
    <property type="match status" value="1"/>
</dbReference>
<dbReference type="RefSeq" id="XP_070904350.1">
    <property type="nucleotide sequence ID" value="XM_071044286.1"/>
</dbReference>
<sequence>MTDVKPKNPGPVYALSWINTVTTLFEHMDKNANGITRDEIKASFPDDKAAAEVQEWLDNFDINKDKRITLVEFWKTFVDMEKKNNYPNGYTAKV</sequence>
<dbReference type="InterPro" id="IPR018247">
    <property type="entry name" value="EF_Hand_1_Ca_BS"/>
</dbReference>
<protein>
    <recommendedName>
        <fullName evidence="2">EF-hand domain-containing protein</fullName>
    </recommendedName>
</protein>
<dbReference type="PROSITE" id="PS00018">
    <property type="entry name" value="EF_HAND_1"/>
    <property type="match status" value="1"/>
</dbReference>
<accession>A0ABR4L4L4</accession>
<dbReference type="InterPro" id="IPR002048">
    <property type="entry name" value="EF_hand_dom"/>
</dbReference>
<comment type="caution">
    <text evidence="3">The sequence shown here is derived from an EMBL/GenBank/DDBJ whole genome shotgun (WGS) entry which is preliminary data.</text>
</comment>
<dbReference type="SUPFAM" id="SSF47473">
    <property type="entry name" value="EF-hand"/>
    <property type="match status" value="1"/>
</dbReference>
<dbReference type="Proteomes" id="UP001610444">
    <property type="component" value="Unassembled WGS sequence"/>
</dbReference>
<reference evidence="3 4" key="1">
    <citation type="submission" date="2024-07" db="EMBL/GenBank/DDBJ databases">
        <title>Section-level genome sequencing and comparative genomics of Aspergillus sections Usti and Cavernicolus.</title>
        <authorList>
            <consortium name="Lawrence Berkeley National Laboratory"/>
            <person name="Nybo J.L."/>
            <person name="Vesth T.C."/>
            <person name="Theobald S."/>
            <person name="Frisvad J.C."/>
            <person name="Larsen T.O."/>
            <person name="Kjaerboelling I."/>
            <person name="Rothschild-Mancinelli K."/>
            <person name="Lyhne E.K."/>
            <person name="Kogle M.E."/>
            <person name="Barry K."/>
            <person name="Clum A."/>
            <person name="Na H."/>
            <person name="Ledsgaard L."/>
            <person name="Lin J."/>
            <person name="Lipzen A."/>
            <person name="Kuo A."/>
            <person name="Riley R."/>
            <person name="Mondo S."/>
            <person name="LaButti K."/>
            <person name="Haridas S."/>
            <person name="Pangalinan J."/>
            <person name="Salamov A.A."/>
            <person name="Simmons B.A."/>
            <person name="Magnuson J.K."/>
            <person name="Chen J."/>
            <person name="Drula E."/>
            <person name="Henrissat B."/>
            <person name="Wiebenga A."/>
            <person name="Lubbers R.J."/>
            <person name="Gomes A.C."/>
            <person name="Macurrencykelacurrency M.R."/>
            <person name="Stajich J."/>
            <person name="Grigoriev I.V."/>
            <person name="Mortensen U.H."/>
            <person name="De vries R.P."/>
            <person name="Baker S.E."/>
            <person name="Andersen M.R."/>
        </authorList>
    </citation>
    <scope>NUCLEOTIDE SEQUENCE [LARGE SCALE GENOMIC DNA]</scope>
    <source>
        <strain evidence="3 4">CBS 756.74</strain>
    </source>
</reference>
<evidence type="ECO:0000313" key="3">
    <source>
        <dbReference type="EMBL" id="KAL2859416.1"/>
    </source>
</evidence>
<gene>
    <name evidence="3" type="ORF">BJX68DRAFT_261856</name>
</gene>
<proteinExistence type="predicted"/>
<evidence type="ECO:0000313" key="4">
    <source>
        <dbReference type="Proteomes" id="UP001610444"/>
    </source>
</evidence>
<evidence type="ECO:0000256" key="1">
    <source>
        <dbReference type="ARBA" id="ARBA00022837"/>
    </source>
</evidence>
<evidence type="ECO:0000259" key="2">
    <source>
        <dbReference type="PROSITE" id="PS50222"/>
    </source>
</evidence>
<dbReference type="EMBL" id="JBFXLR010000003">
    <property type="protein sequence ID" value="KAL2859416.1"/>
    <property type="molecule type" value="Genomic_DNA"/>
</dbReference>
<dbReference type="InterPro" id="IPR011992">
    <property type="entry name" value="EF-hand-dom_pair"/>
</dbReference>
<feature type="domain" description="EF-hand" evidence="2">
    <location>
        <begin position="48"/>
        <end position="83"/>
    </location>
</feature>
<keyword evidence="4" id="KW-1185">Reference proteome</keyword>
<dbReference type="GeneID" id="98159450"/>
<name>A0ABR4L4L4_9EURO</name>
<organism evidence="3 4">
    <name type="scientific">Aspergillus pseudodeflectus</name>
    <dbReference type="NCBI Taxonomy" id="176178"/>
    <lineage>
        <taxon>Eukaryota</taxon>
        <taxon>Fungi</taxon>
        <taxon>Dikarya</taxon>
        <taxon>Ascomycota</taxon>
        <taxon>Pezizomycotina</taxon>
        <taxon>Eurotiomycetes</taxon>
        <taxon>Eurotiomycetidae</taxon>
        <taxon>Eurotiales</taxon>
        <taxon>Aspergillaceae</taxon>
        <taxon>Aspergillus</taxon>
        <taxon>Aspergillus subgen. Nidulantes</taxon>
    </lineage>
</organism>